<dbReference type="PANTHER" id="PTHR21087">
    <property type="entry name" value="SHIKIMATE KINASE"/>
    <property type="match status" value="1"/>
</dbReference>
<dbReference type="GO" id="GO:0009073">
    <property type="term" value="P:aromatic amino acid family biosynthetic process"/>
    <property type="evidence" value="ECO:0007669"/>
    <property type="project" value="UniProtKB-KW"/>
</dbReference>
<comment type="similarity">
    <text evidence="7">Belongs to the shikimate kinase family.</text>
</comment>
<evidence type="ECO:0000256" key="5">
    <source>
        <dbReference type="ARBA" id="ARBA00022840"/>
    </source>
</evidence>
<dbReference type="Gene3D" id="3.40.50.300">
    <property type="entry name" value="P-loop containing nucleotide triphosphate hydrolases"/>
    <property type="match status" value="1"/>
</dbReference>
<dbReference type="GO" id="GO:0008652">
    <property type="term" value="P:amino acid biosynthetic process"/>
    <property type="evidence" value="ECO:0007669"/>
    <property type="project" value="UniProtKB-KW"/>
</dbReference>
<dbReference type="InterPro" id="IPR031322">
    <property type="entry name" value="Shikimate/glucono_kinase"/>
</dbReference>
<keyword evidence="1 7" id="KW-0028">Amino-acid biosynthesis</keyword>
<comment type="cofactor">
    <cofactor evidence="7">
        <name>Mg(2+)</name>
        <dbReference type="ChEBI" id="CHEBI:18420"/>
    </cofactor>
    <text evidence="7">Binds 1 Mg(2+) ion per subunit.</text>
</comment>
<keyword evidence="7" id="KW-0479">Metal-binding</keyword>
<keyword evidence="2 7" id="KW-0808">Transferase</keyword>
<comment type="pathway">
    <text evidence="7">Metabolic intermediate biosynthesis; chorismate biosynthesis; chorismate from D-erythrose 4-phosphate and phosphoenolpyruvate: step 5/7.</text>
</comment>
<keyword evidence="5 7" id="KW-0067">ATP-binding</keyword>
<comment type="caution">
    <text evidence="7">Lacks conserved residue(s) required for the propagation of feature annotation.</text>
</comment>
<accession>A0A9D1VRB5</accession>
<dbReference type="AlphaFoldDB" id="A0A9D1VRB5"/>
<dbReference type="GO" id="GO:0004765">
    <property type="term" value="F:shikimate kinase activity"/>
    <property type="evidence" value="ECO:0007669"/>
    <property type="project" value="UniProtKB-UniRule"/>
</dbReference>
<evidence type="ECO:0000313" key="8">
    <source>
        <dbReference type="EMBL" id="HIX45584.1"/>
    </source>
</evidence>
<keyword evidence="3 7" id="KW-0547">Nucleotide-binding</keyword>
<dbReference type="HAMAP" id="MF_00109">
    <property type="entry name" value="Shikimate_kinase"/>
    <property type="match status" value="1"/>
</dbReference>
<proteinExistence type="inferred from homology"/>
<dbReference type="PANTHER" id="PTHR21087:SF16">
    <property type="entry name" value="SHIKIMATE KINASE 1, CHLOROPLASTIC"/>
    <property type="match status" value="1"/>
</dbReference>
<evidence type="ECO:0000256" key="3">
    <source>
        <dbReference type="ARBA" id="ARBA00022741"/>
    </source>
</evidence>
<dbReference type="GO" id="GO:0000287">
    <property type="term" value="F:magnesium ion binding"/>
    <property type="evidence" value="ECO:0007669"/>
    <property type="project" value="UniProtKB-UniRule"/>
</dbReference>
<dbReference type="Proteomes" id="UP000824246">
    <property type="component" value="Unassembled WGS sequence"/>
</dbReference>
<feature type="binding site" evidence="7">
    <location>
        <position position="141"/>
    </location>
    <ligand>
        <name>substrate</name>
    </ligand>
</feature>
<feature type="binding site" evidence="7">
    <location>
        <position position="119"/>
    </location>
    <ligand>
        <name>ATP</name>
        <dbReference type="ChEBI" id="CHEBI:30616"/>
    </ligand>
</feature>
<comment type="subunit">
    <text evidence="7">Monomer.</text>
</comment>
<name>A0A9D1VRB5_9BACT</name>
<reference evidence="8" key="2">
    <citation type="submission" date="2021-04" db="EMBL/GenBank/DDBJ databases">
        <authorList>
            <person name="Gilroy R."/>
        </authorList>
    </citation>
    <scope>NUCLEOTIDE SEQUENCE</scope>
    <source>
        <strain evidence="8">ChiHjej12B11-16260</strain>
    </source>
</reference>
<keyword evidence="7" id="KW-0963">Cytoplasm</keyword>
<evidence type="ECO:0000256" key="4">
    <source>
        <dbReference type="ARBA" id="ARBA00022777"/>
    </source>
</evidence>
<comment type="subcellular location">
    <subcellularLocation>
        <location evidence="7">Cytoplasm</location>
    </subcellularLocation>
</comment>
<feature type="binding site" evidence="7">
    <location>
        <position position="58"/>
    </location>
    <ligand>
        <name>substrate</name>
    </ligand>
</feature>
<dbReference type="GO" id="GO:0005524">
    <property type="term" value="F:ATP binding"/>
    <property type="evidence" value="ECO:0007669"/>
    <property type="project" value="UniProtKB-UniRule"/>
</dbReference>
<dbReference type="NCBIfam" id="NF010555">
    <property type="entry name" value="PRK13949.1"/>
    <property type="match status" value="1"/>
</dbReference>
<comment type="catalytic activity">
    <reaction evidence="7">
        <text>shikimate + ATP = 3-phosphoshikimate + ADP + H(+)</text>
        <dbReference type="Rhea" id="RHEA:13121"/>
        <dbReference type="ChEBI" id="CHEBI:15378"/>
        <dbReference type="ChEBI" id="CHEBI:30616"/>
        <dbReference type="ChEBI" id="CHEBI:36208"/>
        <dbReference type="ChEBI" id="CHEBI:145989"/>
        <dbReference type="ChEBI" id="CHEBI:456216"/>
        <dbReference type="EC" id="2.7.1.71"/>
    </reaction>
</comment>
<organism evidence="8 9">
    <name type="scientific">Candidatus Barnesiella excrementipullorum</name>
    <dbReference type="NCBI Taxonomy" id="2838479"/>
    <lineage>
        <taxon>Bacteria</taxon>
        <taxon>Pseudomonadati</taxon>
        <taxon>Bacteroidota</taxon>
        <taxon>Bacteroidia</taxon>
        <taxon>Bacteroidales</taxon>
        <taxon>Barnesiellaceae</taxon>
        <taxon>Barnesiella</taxon>
    </lineage>
</organism>
<keyword evidence="4 7" id="KW-0418">Kinase</keyword>
<evidence type="ECO:0000256" key="1">
    <source>
        <dbReference type="ARBA" id="ARBA00022605"/>
    </source>
</evidence>
<feature type="binding site" evidence="7">
    <location>
        <begin position="12"/>
        <end position="17"/>
    </location>
    <ligand>
        <name>ATP</name>
        <dbReference type="ChEBI" id="CHEBI:30616"/>
    </ligand>
</feature>
<dbReference type="InterPro" id="IPR000623">
    <property type="entry name" value="Shikimate_kinase/TSH1"/>
</dbReference>
<keyword evidence="7" id="KW-0460">Magnesium</keyword>
<dbReference type="EC" id="2.7.1.71" evidence="7"/>
<reference evidence="8" key="1">
    <citation type="journal article" date="2021" name="PeerJ">
        <title>Extensive microbial diversity within the chicken gut microbiome revealed by metagenomics and culture.</title>
        <authorList>
            <person name="Gilroy R."/>
            <person name="Ravi A."/>
            <person name="Getino M."/>
            <person name="Pursley I."/>
            <person name="Horton D.L."/>
            <person name="Alikhan N.F."/>
            <person name="Baker D."/>
            <person name="Gharbi K."/>
            <person name="Hall N."/>
            <person name="Watson M."/>
            <person name="Adriaenssens E.M."/>
            <person name="Foster-Nyarko E."/>
            <person name="Jarju S."/>
            <person name="Secka A."/>
            <person name="Antonio M."/>
            <person name="Oren A."/>
            <person name="Chaudhuri R.R."/>
            <person name="La Ragione R."/>
            <person name="Hildebrand F."/>
            <person name="Pallen M.J."/>
        </authorList>
    </citation>
    <scope>NUCLEOTIDE SEQUENCE</scope>
    <source>
        <strain evidence="8">ChiHjej12B11-16260</strain>
    </source>
</reference>
<sequence>MSNPIFLIGYMAAGKTTLGRYAAREMRRDFIDLDKYIEARYRKSIADIFASDGEMRFREIERNMLHEVAEFDDVLVATGGGTPCFFDNMAYMNGRGVSVFLSCPVETICRRIRVSKVKRPLLLSLDDEALASRVKEMLSARMPFYTQAAHTFDSSRYESREALAAATQALQALIGEG</sequence>
<dbReference type="EMBL" id="DXFB01000135">
    <property type="protein sequence ID" value="HIX45584.1"/>
    <property type="molecule type" value="Genomic_DNA"/>
</dbReference>
<evidence type="ECO:0000256" key="6">
    <source>
        <dbReference type="ARBA" id="ARBA00023141"/>
    </source>
</evidence>
<feature type="binding site" evidence="7">
    <location>
        <position position="34"/>
    </location>
    <ligand>
        <name>substrate</name>
    </ligand>
</feature>
<comment type="function">
    <text evidence="7">Catalyzes the specific phosphorylation of the 3-hydroxyl group of shikimic acid using ATP as a cosubstrate.</text>
</comment>
<keyword evidence="6 7" id="KW-0057">Aromatic amino acid biosynthesis</keyword>
<evidence type="ECO:0000256" key="2">
    <source>
        <dbReference type="ARBA" id="ARBA00022679"/>
    </source>
</evidence>
<dbReference type="GO" id="GO:0005829">
    <property type="term" value="C:cytosol"/>
    <property type="evidence" value="ECO:0007669"/>
    <property type="project" value="TreeGrafter"/>
</dbReference>
<dbReference type="CDD" id="cd00464">
    <property type="entry name" value="SK"/>
    <property type="match status" value="1"/>
</dbReference>
<feature type="binding site" evidence="7">
    <location>
        <position position="80"/>
    </location>
    <ligand>
        <name>substrate</name>
    </ligand>
</feature>
<dbReference type="GO" id="GO:0009423">
    <property type="term" value="P:chorismate biosynthetic process"/>
    <property type="evidence" value="ECO:0007669"/>
    <property type="project" value="UniProtKB-UniRule"/>
</dbReference>
<comment type="caution">
    <text evidence="8">The sequence shown here is derived from an EMBL/GenBank/DDBJ whole genome shotgun (WGS) entry which is preliminary data.</text>
</comment>
<gene>
    <name evidence="7" type="primary">aroK</name>
    <name evidence="8" type="ORF">H9982_05125</name>
</gene>
<dbReference type="Pfam" id="PF01202">
    <property type="entry name" value="SKI"/>
    <property type="match status" value="1"/>
</dbReference>
<dbReference type="PRINTS" id="PR01100">
    <property type="entry name" value="SHIKIMTKNASE"/>
</dbReference>
<dbReference type="InterPro" id="IPR027417">
    <property type="entry name" value="P-loop_NTPase"/>
</dbReference>
<feature type="binding site" evidence="7">
    <location>
        <position position="16"/>
    </location>
    <ligand>
        <name>Mg(2+)</name>
        <dbReference type="ChEBI" id="CHEBI:18420"/>
    </ligand>
</feature>
<protein>
    <recommendedName>
        <fullName evidence="7">Shikimate kinase</fullName>
        <shortName evidence="7">SK</shortName>
        <ecNumber evidence="7">2.7.1.71</ecNumber>
    </recommendedName>
</protein>
<evidence type="ECO:0000256" key="7">
    <source>
        <dbReference type="HAMAP-Rule" id="MF_00109"/>
    </source>
</evidence>
<dbReference type="SUPFAM" id="SSF52540">
    <property type="entry name" value="P-loop containing nucleoside triphosphate hydrolases"/>
    <property type="match status" value="1"/>
</dbReference>
<evidence type="ECO:0000313" key="9">
    <source>
        <dbReference type="Proteomes" id="UP000824246"/>
    </source>
</evidence>